<organism evidence="2 3">
    <name type="scientific">Vibrio marisflavi CECT 7928</name>
    <dbReference type="NCBI Taxonomy" id="634439"/>
    <lineage>
        <taxon>Bacteria</taxon>
        <taxon>Pseudomonadati</taxon>
        <taxon>Pseudomonadota</taxon>
        <taxon>Gammaproteobacteria</taxon>
        <taxon>Vibrionales</taxon>
        <taxon>Vibrionaceae</taxon>
        <taxon>Vibrio</taxon>
    </lineage>
</organism>
<evidence type="ECO:0000313" key="3">
    <source>
        <dbReference type="Proteomes" id="UP000838748"/>
    </source>
</evidence>
<sequence length="268" mass="30130">MKYLMRTAFYSVLATLVISPAYSCELIMGYRTNEKPPLIGKAPDNTGLYFELFNTAADRIGCSLAVERKPKKRIMNMIVSGKIDFYPGLKFTKKRAENFGYINNGLTSSYALLTRADSADFKSREDILKAKPTEILPYGSPDLLKLEIPKKSPKEATTLDIMKLISNGSADIYFYSKDSLLYALKQNPMPNLRVQECCSKVEPMYLGFSLNSKNYNKIPNKNYDANQPISATNSPVTFSPDSIAKKLSDALADMKKEGVTSEIYKKYY</sequence>
<dbReference type="InterPro" id="IPR001638">
    <property type="entry name" value="Solute-binding_3/MltF_N"/>
</dbReference>
<evidence type="ECO:0000259" key="1">
    <source>
        <dbReference type="Pfam" id="PF00497"/>
    </source>
</evidence>
<proteinExistence type="predicted"/>
<reference evidence="2" key="1">
    <citation type="submission" date="2021-11" db="EMBL/GenBank/DDBJ databases">
        <authorList>
            <person name="Rodrigo-Torres L."/>
            <person name="Arahal R. D."/>
            <person name="Lucena T."/>
        </authorList>
    </citation>
    <scope>NUCLEOTIDE SEQUENCE</scope>
    <source>
        <strain evidence="2">CECT 7928</strain>
    </source>
</reference>
<feature type="domain" description="Solute-binding protein family 3/N-terminal" evidence="1">
    <location>
        <begin position="28"/>
        <end position="268"/>
    </location>
</feature>
<evidence type="ECO:0000313" key="2">
    <source>
        <dbReference type="EMBL" id="CAH0536842.1"/>
    </source>
</evidence>
<dbReference type="Gene3D" id="3.40.190.10">
    <property type="entry name" value="Periplasmic binding protein-like II"/>
    <property type="match status" value="2"/>
</dbReference>
<dbReference type="EMBL" id="CAKLDM010000001">
    <property type="protein sequence ID" value="CAH0536842.1"/>
    <property type="molecule type" value="Genomic_DNA"/>
</dbReference>
<comment type="caution">
    <text evidence="2">The sequence shown here is derived from an EMBL/GenBank/DDBJ whole genome shotgun (WGS) entry which is preliminary data.</text>
</comment>
<dbReference type="Proteomes" id="UP000838748">
    <property type="component" value="Unassembled WGS sequence"/>
</dbReference>
<name>A0ABN8E4B5_9VIBR</name>
<dbReference type="RefSeq" id="WP_237360120.1">
    <property type="nucleotide sequence ID" value="NZ_CAKLDM010000001.1"/>
</dbReference>
<dbReference type="Pfam" id="PF00497">
    <property type="entry name" value="SBP_bac_3"/>
    <property type="match status" value="1"/>
</dbReference>
<accession>A0ABN8E4B5</accession>
<dbReference type="SUPFAM" id="SSF53850">
    <property type="entry name" value="Periplasmic binding protein-like II"/>
    <property type="match status" value="1"/>
</dbReference>
<protein>
    <recommendedName>
        <fullName evidence="1">Solute-binding protein family 3/N-terminal domain-containing protein</fullName>
    </recommendedName>
</protein>
<keyword evidence="3" id="KW-1185">Reference proteome</keyword>
<gene>
    <name evidence="2" type="ORF">VMF7928_00733</name>
</gene>